<sequence length="138" mass="15662">MPAHVQGIRQGSINIWSSTAESSDLVQDKVSKHTEKLLVKQLRSPSHSVIKMAFIKVETEDMKVEEIIIVKQEDTEEQTGGLIEAFVYMFVQDSQPFTIVEDVGFKHFVGLLDPTYFLLSRQTLKTKITEEKGHVHCS</sequence>
<dbReference type="Proteomes" id="UP000281406">
    <property type="component" value="Unassembled WGS sequence"/>
</dbReference>
<dbReference type="SUPFAM" id="SSF140996">
    <property type="entry name" value="Hermes dimerisation domain"/>
    <property type="match status" value="1"/>
</dbReference>
<accession>A0A3N0Y6Q2</accession>
<evidence type="ECO:0000313" key="1">
    <source>
        <dbReference type="EMBL" id="ROL41863.1"/>
    </source>
</evidence>
<proteinExistence type="predicted"/>
<dbReference type="AlphaFoldDB" id="A0A3N0Y6Q2"/>
<reference evidence="1 2" key="1">
    <citation type="submission" date="2018-10" db="EMBL/GenBank/DDBJ databases">
        <title>Genome assembly for a Yunnan-Guizhou Plateau 3E fish, Anabarilius grahami (Regan), and its evolutionary and genetic applications.</title>
        <authorList>
            <person name="Jiang W."/>
        </authorList>
    </citation>
    <scope>NUCLEOTIDE SEQUENCE [LARGE SCALE GENOMIC DNA]</scope>
    <source>
        <strain evidence="1">AG-KIZ</strain>
        <tissue evidence="1">Muscle</tissue>
    </source>
</reference>
<evidence type="ECO:0000313" key="2">
    <source>
        <dbReference type="Proteomes" id="UP000281406"/>
    </source>
</evidence>
<protein>
    <submittedName>
        <fullName evidence="1">Uncharacterized protein</fullName>
    </submittedName>
</protein>
<dbReference type="Gene3D" id="1.10.10.1070">
    <property type="entry name" value="Zinc finger, BED domain-containing"/>
    <property type="match status" value="1"/>
</dbReference>
<dbReference type="OrthoDB" id="1869581at2759"/>
<name>A0A3N0Y6Q2_ANAGA</name>
<gene>
    <name evidence="1" type="ORF">DPX16_3491</name>
</gene>
<dbReference type="EMBL" id="RJVU01051426">
    <property type="protein sequence ID" value="ROL41863.1"/>
    <property type="molecule type" value="Genomic_DNA"/>
</dbReference>
<organism evidence="1 2">
    <name type="scientific">Anabarilius grahami</name>
    <name type="common">Kanglang fish</name>
    <name type="synonym">Barilius grahami</name>
    <dbReference type="NCBI Taxonomy" id="495550"/>
    <lineage>
        <taxon>Eukaryota</taxon>
        <taxon>Metazoa</taxon>
        <taxon>Chordata</taxon>
        <taxon>Craniata</taxon>
        <taxon>Vertebrata</taxon>
        <taxon>Euteleostomi</taxon>
        <taxon>Actinopterygii</taxon>
        <taxon>Neopterygii</taxon>
        <taxon>Teleostei</taxon>
        <taxon>Ostariophysi</taxon>
        <taxon>Cypriniformes</taxon>
        <taxon>Xenocyprididae</taxon>
        <taxon>Xenocypridinae</taxon>
        <taxon>Xenocypridinae incertae sedis</taxon>
        <taxon>Anabarilius</taxon>
    </lineage>
</organism>
<keyword evidence="2" id="KW-1185">Reference proteome</keyword>
<comment type="caution">
    <text evidence="1">The sequence shown here is derived from an EMBL/GenBank/DDBJ whole genome shotgun (WGS) entry which is preliminary data.</text>
</comment>